<name>A0AAU7EEN5_9FLAO</name>
<proteinExistence type="predicted"/>
<reference evidence="3" key="1">
    <citation type="submission" date="2024-04" db="EMBL/GenBank/DDBJ databases">
        <title>Mariniflexile litorale, isolated from the shallow sediments of the Sea of Japan.</title>
        <authorList>
            <person name="Romanenko L."/>
            <person name="Isaeva M."/>
        </authorList>
    </citation>
    <scope>NUCLEOTIDE SEQUENCE [LARGE SCALE GENOMIC DNA]</scope>
    <source>
        <strain evidence="3">KMM 9835</strain>
    </source>
</reference>
<feature type="domain" description="Secretion system C-terminal sorting" evidence="2">
    <location>
        <begin position="79"/>
        <end position="148"/>
    </location>
</feature>
<evidence type="ECO:0000256" key="1">
    <source>
        <dbReference type="ARBA" id="ARBA00022729"/>
    </source>
</evidence>
<dbReference type="KEGG" id="mlil:QLS71_016490"/>
<dbReference type="Proteomes" id="UP001224325">
    <property type="component" value="Chromosome"/>
</dbReference>
<keyword evidence="1" id="KW-0732">Signal</keyword>
<dbReference type="Pfam" id="PF18962">
    <property type="entry name" value="Por_Secre_tail"/>
    <property type="match status" value="1"/>
</dbReference>
<evidence type="ECO:0000259" key="2">
    <source>
        <dbReference type="Pfam" id="PF18962"/>
    </source>
</evidence>
<evidence type="ECO:0000313" key="3">
    <source>
        <dbReference type="EMBL" id="XBL13907.1"/>
    </source>
</evidence>
<evidence type="ECO:0000313" key="4">
    <source>
        <dbReference type="Proteomes" id="UP001224325"/>
    </source>
</evidence>
<dbReference type="EMBL" id="CP155618">
    <property type="protein sequence ID" value="XBL13907.1"/>
    <property type="molecule type" value="Genomic_DNA"/>
</dbReference>
<organism evidence="3 4">
    <name type="scientific">Mariniflexile litorale</name>
    <dbReference type="NCBI Taxonomy" id="3045158"/>
    <lineage>
        <taxon>Bacteria</taxon>
        <taxon>Pseudomonadati</taxon>
        <taxon>Bacteroidota</taxon>
        <taxon>Flavobacteriia</taxon>
        <taxon>Flavobacteriales</taxon>
        <taxon>Flavobacteriaceae</taxon>
        <taxon>Mariniflexile</taxon>
    </lineage>
</organism>
<keyword evidence="4" id="KW-1185">Reference proteome</keyword>
<dbReference type="NCBIfam" id="TIGR04183">
    <property type="entry name" value="Por_Secre_tail"/>
    <property type="match status" value="1"/>
</dbReference>
<gene>
    <name evidence="3" type="ORF">QLS71_016490</name>
</gene>
<dbReference type="RefSeq" id="WP_308991883.1">
    <property type="nucleotide sequence ID" value="NZ_CP155618.1"/>
</dbReference>
<protein>
    <submittedName>
        <fullName evidence="3">T9SS type A sorting domain-containing protein</fullName>
    </submittedName>
</protein>
<sequence>MNFLYKLKLLTVFRYTIEAGDVDLDGIGIGTLVANGGTLLNAVLNSASLTLNNVGSTIAVLVDSSLSIDSNENRSKFSMYPNPSSETVKIKSNLGGNFYVINPLGQAVIAFKVNPNVEAKVYIGDLSEGVYFVKAIDNTNASSKKLVVKK</sequence>
<dbReference type="AlphaFoldDB" id="A0AAU7EEN5"/>
<dbReference type="InterPro" id="IPR026444">
    <property type="entry name" value="Secre_tail"/>
</dbReference>
<accession>A0AAU7EEN5</accession>